<dbReference type="EMBL" id="JXTC01000006">
    <property type="protein sequence ID" value="POO01909.1"/>
    <property type="molecule type" value="Genomic_DNA"/>
</dbReference>
<dbReference type="PROSITE" id="PS51745">
    <property type="entry name" value="PB1"/>
    <property type="match status" value="1"/>
</dbReference>
<dbReference type="CDD" id="cd06410">
    <property type="entry name" value="PB1_UP2"/>
    <property type="match status" value="1"/>
</dbReference>
<evidence type="ECO:0000256" key="1">
    <source>
        <dbReference type="ARBA" id="ARBA00011726"/>
    </source>
</evidence>
<proteinExistence type="predicted"/>
<feature type="region of interest" description="Disordered" evidence="2">
    <location>
        <begin position="409"/>
        <end position="443"/>
    </location>
</feature>
<protein>
    <submittedName>
        <fullName evidence="4">PB1 domain containing protein</fullName>
    </submittedName>
</protein>
<feature type="compositionally biased region" description="Polar residues" evidence="2">
    <location>
        <begin position="427"/>
        <end position="443"/>
    </location>
</feature>
<dbReference type="InterPro" id="IPR000270">
    <property type="entry name" value="PB1_dom"/>
</dbReference>
<evidence type="ECO:0000256" key="2">
    <source>
        <dbReference type="SAM" id="MobiDB-lite"/>
    </source>
</evidence>
<organism evidence="4 5">
    <name type="scientific">Trema orientale</name>
    <name type="common">Charcoal tree</name>
    <name type="synonym">Celtis orientalis</name>
    <dbReference type="NCBI Taxonomy" id="63057"/>
    <lineage>
        <taxon>Eukaryota</taxon>
        <taxon>Viridiplantae</taxon>
        <taxon>Streptophyta</taxon>
        <taxon>Embryophyta</taxon>
        <taxon>Tracheophyta</taxon>
        <taxon>Spermatophyta</taxon>
        <taxon>Magnoliopsida</taxon>
        <taxon>eudicotyledons</taxon>
        <taxon>Gunneridae</taxon>
        <taxon>Pentapetalae</taxon>
        <taxon>rosids</taxon>
        <taxon>fabids</taxon>
        <taxon>Rosales</taxon>
        <taxon>Cannabaceae</taxon>
        <taxon>Trema</taxon>
    </lineage>
</organism>
<dbReference type="OrthoDB" id="774308at2759"/>
<reference evidence="5" key="1">
    <citation type="submission" date="2016-06" db="EMBL/GenBank/DDBJ databases">
        <title>Parallel loss of symbiosis genes in relatives of nitrogen-fixing non-legume Parasponia.</title>
        <authorList>
            <person name="Van Velzen R."/>
            <person name="Holmer R."/>
            <person name="Bu F."/>
            <person name="Rutten L."/>
            <person name="Van Zeijl A."/>
            <person name="Liu W."/>
            <person name="Santuari L."/>
            <person name="Cao Q."/>
            <person name="Sharma T."/>
            <person name="Shen D."/>
            <person name="Roswanjaya Y."/>
            <person name="Wardhani T."/>
            <person name="Kalhor M.S."/>
            <person name="Jansen J."/>
            <person name="Van den Hoogen J."/>
            <person name="Gungor B."/>
            <person name="Hartog M."/>
            <person name="Hontelez J."/>
            <person name="Verver J."/>
            <person name="Yang W.-C."/>
            <person name="Schijlen E."/>
            <person name="Repin R."/>
            <person name="Schilthuizen M."/>
            <person name="Schranz E."/>
            <person name="Heidstra R."/>
            <person name="Miyata K."/>
            <person name="Fedorova E."/>
            <person name="Kohlen W."/>
            <person name="Bisseling T."/>
            <person name="Smit S."/>
            <person name="Geurts R."/>
        </authorList>
    </citation>
    <scope>NUCLEOTIDE SEQUENCE [LARGE SCALE GENOMIC DNA]</scope>
    <source>
        <strain evidence="5">cv. RG33-2</strain>
    </source>
</reference>
<dbReference type="Pfam" id="PF00564">
    <property type="entry name" value="PB1"/>
    <property type="match status" value="1"/>
</dbReference>
<accession>A0A2P5FVU7</accession>
<evidence type="ECO:0000313" key="5">
    <source>
        <dbReference type="Proteomes" id="UP000237000"/>
    </source>
</evidence>
<dbReference type="InterPro" id="IPR053198">
    <property type="entry name" value="Gynoecium_Dev_Regulator"/>
</dbReference>
<dbReference type="SMART" id="SM00666">
    <property type="entry name" value="PB1"/>
    <property type="match status" value="1"/>
</dbReference>
<dbReference type="STRING" id="63057.A0A2P5FVU7"/>
<dbReference type="Proteomes" id="UP000237000">
    <property type="component" value="Unassembled WGS sequence"/>
</dbReference>
<dbReference type="InParanoid" id="A0A2P5FVU7"/>
<keyword evidence="5" id="KW-1185">Reference proteome</keyword>
<feature type="domain" description="PB1" evidence="3">
    <location>
        <begin position="62"/>
        <end position="168"/>
    </location>
</feature>
<comment type="caution">
    <text evidence="4">The sequence shown here is derived from an EMBL/GenBank/DDBJ whole genome shotgun (WGS) entry which is preliminary data.</text>
</comment>
<feature type="region of interest" description="Disordered" evidence="2">
    <location>
        <begin position="261"/>
        <end position="281"/>
    </location>
</feature>
<dbReference type="AlphaFoldDB" id="A0A2P5FVU7"/>
<evidence type="ECO:0000313" key="4">
    <source>
        <dbReference type="EMBL" id="POO01909.1"/>
    </source>
</evidence>
<dbReference type="SUPFAM" id="SSF54277">
    <property type="entry name" value="CAD &amp; PB1 domains"/>
    <property type="match status" value="1"/>
</dbReference>
<evidence type="ECO:0000259" key="3">
    <source>
        <dbReference type="PROSITE" id="PS51745"/>
    </source>
</evidence>
<dbReference type="Gene3D" id="3.10.20.90">
    <property type="entry name" value="Phosphatidylinositol 3-kinase Catalytic Subunit, Chain A, domain 1"/>
    <property type="match status" value="1"/>
</dbReference>
<dbReference type="InterPro" id="IPR053793">
    <property type="entry name" value="PB1-like"/>
</dbReference>
<dbReference type="PANTHER" id="PTHR31066:SF68">
    <property type="entry name" value="SERINE_THREONINE-PROTEIN KINASE YAKA-RELATED"/>
    <property type="match status" value="1"/>
</dbReference>
<gene>
    <name evidence="4" type="ORF">TorRG33x02_022010</name>
</gene>
<comment type="subunit">
    <text evidence="1">Homodimers and heterodimers.</text>
</comment>
<sequence length="699" mass="74859">MDPPPLPSLPTTNAAAAAATPPAAAAAASIQLNYPDSVDSSPRSRNADTWVDDHLPPVPGAKLRLMCSYGGHIIPRPHDKSLCYVGGDTRIVVVDRHSSLSDLCSRLSRTLLHGRPFTLKYQLPSEDLDSLISVTTDEDLENMIDEYDRTAASSPLKPSRLRLFLFFVKPETAASMGALLDDAKSETWFVDALNGSGLLPRGLSDSAMDDCLLSLDDGVRGSDSCNDLEAQGNFLGENNKQVVGKNNVHEVQYTMPDSPIVENNSSFGSSSSSPSMSNLPPIRVRVDENGARGQGQRVGMEEQFAQISFAAAPPIPAAHGVVSASGTVVSVGHQVNPMFVPGENMSKVLSDDERSEYGAPVGFRKPPLPLQPVQPKAATGGYSLPSPDSVASDTSSITSACSLSKPMYYQDQLHAPPREIRGPASPDTRNNDNSDPGPVTQQAKDSGYLIPQQLDQQQHHHQQHQQFAQYIHHPVAASPVHMSPYYQVYPQTPQQFHHPMDQQYPVYVMPVAPQTQPYNMSLQSNVADTTTTVVASSRPVTSMVPAPGPTYKQEGIPPVYPAKAASPALPDMAAATAAGVYKTAVGSNPSLVQIPPNQYQQAYVGYSQMHHHPSQSIAVPSSAPGNYAYEYGNPAVTQHEQVYYAQHPAQAAAAAPAPLPSQYQSMTPAAAAAIAFSEAAKQLPADNNAQQQVRTSQPL</sequence>
<dbReference type="PANTHER" id="PTHR31066">
    <property type="entry name" value="OS05G0427100 PROTEIN-RELATED"/>
    <property type="match status" value="1"/>
</dbReference>
<feature type="compositionally biased region" description="Low complexity" evidence="2">
    <location>
        <begin position="263"/>
        <end position="281"/>
    </location>
</feature>
<feature type="region of interest" description="Disordered" evidence="2">
    <location>
        <begin position="351"/>
        <end position="397"/>
    </location>
</feature>
<name>A0A2P5FVU7_TREOI</name>